<dbReference type="Proteomes" id="UP000284207">
    <property type="component" value="Unassembled WGS sequence"/>
</dbReference>
<organism evidence="2 3">
    <name type="scientific">Pseudomonas moraviensis</name>
    <dbReference type="NCBI Taxonomy" id="321662"/>
    <lineage>
        <taxon>Bacteria</taxon>
        <taxon>Pseudomonadati</taxon>
        <taxon>Pseudomonadota</taxon>
        <taxon>Gammaproteobacteria</taxon>
        <taxon>Pseudomonadales</taxon>
        <taxon>Pseudomonadaceae</taxon>
        <taxon>Pseudomonas</taxon>
    </lineage>
</organism>
<accession>A0A423NVM1</accession>
<dbReference type="SUPFAM" id="SSF49373">
    <property type="entry name" value="Invasin/intimin cell-adhesion fragments"/>
    <property type="match status" value="1"/>
</dbReference>
<sequence>MPLTIRTRYDYVQPIITGVTDSRGEVEEGGKTRDEKVTVTGTATRGETVELFDGTTTSMGTAPVGADSTWSREIGPLTEKSYRISAKALYNADPVSSEPRTFNVKFAQTPEILAVSDSRGDVAHGATTYDNSVLVAGSATPNLQIKLLENKQSLITLDVDDKGDWIHRLNDLQVRSYSLTAEALYEIDPATSPPRDFVVAQAVTPTISRVSDLRGEVAANGTTYYRAVTLTGKASPNEKIILLNAGAAVETVSVNASGDWQYVFSSLNLSTYRLTARGDYGSNPESSPPRVFTVAAFISPTITTVTDSVGTVGPNETTYDTAVTVKGEATPREQIQMHDNGAPVGTPVTVNADRQWTTSVTGLAIRSHSLTALAMYDVVPVESPARAFNVAAHIAPTLTSVHDGVSEVGNGGTTKNTSVTLRGKVTPNHEVQVYDNNNPKHTVRAVGDAWSTTLAVGLGAHSVKVKAVSTGQDSNSRSFNVISPIPPLYFNTNPVTLSGRIYLIPGSSVLPAFGPGTSVQHQASGGQPSYAYSTSNGNVAAVDSQSGLVTARGNGNATISVRDQAGQGKSYSVSVTGVTQCYGLSANWLSRVGDEARSRGLRLPSMGELRAISSAFGNRWPLGNSFYWSNESILYWPNPNPYYHCRNLVTGEEKTIMNLNVVPGVGITP</sequence>
<dbReference type="EMBL" id="MOCA01000002">
    <property type="protein sequence ID" value="ROO02350.1"/>
    <property type="molecule type" value="Genomic_DNA"/>
</dbReference>
<dbReference type="InterPro" id="IPR013783">
    <property type="entry name" value="Ig-like_fold"/>
</dbReference>
<dbReference type="InterPro" id="IPR008964">
    <property type="entry name" value="Invasin/intimin_cell_adhesion"/>
</dbReference>
<dbReference type="Gene3D" id="2.60.40.10">
    <property type="entry name" value="Immunoglobulins"/>
    <property type="match status" value="2"/>
</dbReference>
<evidence type="ECO:0000259" key="1">
    <source>
        <dbReference type="Pfam" id="PF02368"/>
    </source>
</evidence>
<dbReference type="InterPro" id="IPR003343">
    <property type="entry name" value="Big_2"/>
</dbReference>
<comment type="caution">
    <text evidence="2">The sequence shown here is derived from an EMBL/GenBank/DDBJ whole genome shotgun (WGS) entry which is preliminary data.</text>
</comment>
<proteinExistence type="predicted"/>
<protein>
    <recommendedName>
        <fullName evidence="1">BIG2 domain-containing protein</fullName>
    </recommendedName>
</protein>
<dbReference type="Gene3D" id="2.60.40.1080">
    <property type="match status" value="1"/>
</dbReference>
<evidence type="ECO:0000313" key="3">
    <source>
        <dbReference type="Proteomes" id="UP000284207"/>
    </source>
</evidence>
<feature type="domain" description="BIG2" evidence="1">
    <location>
        <begin position="526"/>
        <end position="570"/>
    </location>
</feature>
<gene>
    <name evidence="2" type="ORF">BK674_03970</name>
</gene>
<evidence type="ECO:0000313" key="2">
    <source>
        <dbReference type="EMBL" id="ROO02350.1"/>
    </source>
</evidence>
<dbReference type="AlphaFoldDB" id="A0A423NVM1"/>
<dbReference type="Gene3D" id="2.60.40.1140">
    <property type="entry name" value="Collagen-binding surface protein Cna, B-type domain"/>
    <property type="match status" value="2"/>
</dbReference>
<dbReference type="Pfam" id="PF02368">
    <property type="entry name" value="Big_2"/>
    <property type="match status" value="1"/>
</dbReference>
<reference evidence="2 3" key="1">
    <citation type="submission" date="2016-10" db="EMBL/GenBank/DDBJ databases">
        <title>Comparative genome analysis of multiple Pseudomonas spp. focuses on biocontrol and plant growth promoting traits.</title>
        <authorList>
            <person name="Tao X.-Y."/>
            <person name="Taylor C.G."/>
        </authorList>
    </citation>
    <scope>NUCLEOTIDE SEQUENCE [LARGE SCALE GENOMIC DNA]</scope>
    <source>
        <strain evidence="2 3">36B3</strain>
    </source>
</reference>
<name>A0A423NVM1_9PSED</name>